<accession>A0A0B2B8M7</accession>
<comment type="caution">
    <text evidence="4">The sequence shown here is derived from an EMBL/GenBank/DDBJ whole genome shotgun (WGS) entry which is preliminary data.</text>
</comment>
<evidence type="ECO:0000313" key="5">
    <source>
        <dbReference type="Proteomes" id="UP000230842"/>
    </source>
</evidence>
<dbReference type="PANTHER" id="PTHR38658:SF1">
    <property type="entry name" value="OXPP CYCLE PROTEIN OPCA-RELATED"/>
    <property type="match status" value="1"/>
</dbReference>
<dbReference type="Pfam" id="PF20171">
    <property type="entry name" value="OpcA_G6PD_C"/>
    <property type="match status" value="1"/>
</dbReference>
<dbReference type="InterPro" id="IPR004555">
    <property type="entry name" value="G6PDH_assembly_OpcA"/>
</dbReference>
<dbReference type="Pfam" id="PF10128">
    <property type="entry name" value="OpcA_G6PD_assem"/>
    <property type="match status" value="1"/>
</dbReference>
<evidence type="ECO:0000313" key="4">
    <source>
        <dbReference type="EMBL" id="PJJ53608.1"/>
    </source>
</evidence>
<dbReference type="RefSeq" id="WP_039361660.1">
    <property type="nucleotide sequence ID" value="NZ_PGEZ01000002.1"/>
</dbReference>
<protein>
    <submittedName>
        <fullName evidence="4">Glucose-6-phosphate dehydrogenase assembly protein OpcA</fullName>
    </submittedName>
</protein>
<gene>
    <name evidence="4" type="ORF">CLV56_3098</name>
</gene>
<dbReference type="OrthoDB" id="128564at2"/>
<keyword evidence="5" id="KW-1185">Reference proteome</keyword>
<feature type="region of interest" description="Disordered" evidence="1">
    <location>
        <begin position="300"/>
        <end position="341"/>
    </location>
</feature>
<feature type="domain" description="Glucose-6-phosphate dehydrogenase assembly protein OpcA N-terminal" evidence="2">
    <location>
        <begin position="51"/>
        <end position="159"/>
    </location>
</feature>
<dbReference type="InterPro" id="IPR046802">
    <property type="entry name" value="OpcA_G6PD_C"/>
</dbReference>
<organism evidence="4 5">
    <name type="scientific">Mumia flava</name>
    <dbReference type="NCBI Taxonomy" id="1348852"/>
    <lineage>
        <taxon>Bacteria</taxon>
        <taxon>Bacillati</taxon>
        <taxon>Actinomycetota</taxon>
        <taxon>Actinomycetes</taxon>
        <taxon>Propionibacteriales</taxon>
        <taxon>Nocardioidaceae</taxon>
        <taxon>Mumia</taxon>
    </lineage>
</organism>
<evidence type="ECO:0000259" key="2">
    <source>
        <dbReference type="Pfam" id="PF10128"/>
    </source>
</evidence>
<proteinExistence type="predicted"/>
<sequence length="341" mass="36513">MKVELTDTSASMVAAALVRARVAAGSPAMGMVLTLVIITDEARYYDAMRAARAIAREHPARVLGVVLRSGRGAANLDAQVRIGNDSAGESVVLRMSGELTQHAESVVLPLLLPDSPVVAWWPGAAPKSPADDPLGSLANRRITDAASSRTRHASLIRVARAYQPGDTDLSWTRLTPWRALLAAALDHVDVKITSASVMAERGNPSADLMVAWLESRLRVPVHLGTSKGPGMTEVRLCSTVGDVAVVRSDGRHGTYIVPGEADRAVALKRRTTAELLAEDLRRLDEDEVYAETIKRLLRRADAADRKASAKKATPKAPAKKTAKRTTKTSAKRATPSTDAKE</sequence>
<dbReference type="AlphaFoldDB" id="A0A0B2B8M7"/>
<feature type="compositionally biased region" description="Basic residues" evidence="1">
    <location>
        <begin position="308"/>
        <end position="330"/>
    </location>
</feature>
<evidence type="ECO:0000259" key="3">
    <source>
        <dbReference type="Pfam" id="PF20171"/>
    </source>
</evidence>
<dbReference type="InterPro" id="IPR046801">
    <property type="entry name" value="OpcA_G6PD_N"/>
</dbReference>
<dbReference type="Proteomes" id="UP000230842">
    <property type="component" value="Unassembled WGS sequence"/>
</dbReference>
<evidence type="ECO:0000256" key="1">
    <source>
        <dbReference type="SAM" id="MobiDB-lite"/>
    </source>
</evidence>
<feature type="compositionally biased region" description="Low complexity" evidence="1">
    <location>
        <begin position="331"/>
        <end position="341"/>
    </location>
</feature>
<reference evidence="4 5" key="1">
    <citation type="submission" date="2017-11" db="EMBL/GenBank/DDBJ databases">
        <title>Genomic Encyclopedia of Archaeal and Bacterial Type Strains, Phase II (KMG-II): From Individual Species to Whole Genera.</title>
        <authorList>
            <person name="Goeker M."/>
        </authorList>
    </citation>
    <scope>NUCLEOTIDE SEQUENCE [LARGE SCALE GENOMIC DNA]</scope>
    <source>
        <strain evidence="4 5">DSM 27763</strain>
    </source>
</reference>
<feature type="domain" description="Glucose-6-phosphate dehydrogenase assembly protein OpcA C-terminal" evidence="3">
    <location>
        <begin position="164"/>
        <end position="292"/>
    </location>
</feature>
<name>A0A0B2B8M7_9ACTN</name>
<dbReference type="PANTHER" id="PTHR38658">
    <property type="entry name" value="OXPP CYCLE PROTEIN OPCA-RELATED"/>
    <property type="match status" value="1"/>
</dbReference>
<dbReference type="EMBL" id="PGEZ01000002">
    <property type="protein sequence ID" value="PJJ53608.1"/>
    <property type="molecule type" value="Genomic_DNA"/>
</dbReference>